<dbReference type="Proteomes" id="UP000054845">
    <property type="component" value="Unassembled WGS sequence"/>
</dbReference>
<proteinExistence type="predicted"/>
<dbReference type="STRING" id="401625.A0A0P1BG08"/>
<evidence type="ECO:0000256" key="6">
    <source>
        <dbReference type="SAM" id="MobiDB-lite"/>
    </source>
</evidence>
<feature type="compositionally biased region" description="Polar residues" evidence="6">
    <location>
        <begin position="82"/>
        <end position="100"/>
    </location>
</feature>
<feature type="compositionally biased region" description="Low complexity" evidence="6">
    <location>
        <begin position="25"/>
        <end position="51"/>
    </location>
</feature>
<evidence type="ECO:0000256" key="4">
    <source>
        <dbReference type="ARBA" id="ARBA00022806"/>
    </source>
</evidence>
<feature type="region of interest" description="Disordered" evidence="6">
    <location>
        <begin position="277"/>
        <end position="304"/>
    </location>
</feature>
<protein>
    <submittedName>
        <fullName evidence="8">PROTEIN DNA-2, ISOFORM A</fullName>
    </submittedName>
</protein>
<keyword evidence="4" id="KW-0347">Helicase</keyword>
<feature type="region of interest" description="Disordered" evidence="6">
    <location>
        <begin position="16"/>
        <end position="158"/>
    </location>
</feature>
<dbReference type="InterPro" id="IPR014808">
    <property type="entry name" value="DNA_replication_fac_Dna2_N"/>
</dbReference>
<reference evidence="8 9" key="1">
    <citation type="submission" date="2014-09" db="EMBL/GenBank/DDBJ databases">
        <authorList>
            <person name="Magalhaes I.L.F."/>
            <person name="Oliveira U."/>
            <person name="Santos F.R."/>
            <person name="Vidigal T.H.D.A."/>
            <person name="Brescovit A.D."/>
            <person name="Santos A.J."/>
        </authorList>
    </citation>
    <scope>NUCLEOTIDE SEQUENCE [LARGE SCALE GENOMIC DNA]</scope>
</reference>
<dbReference type="AlphaFoldDB" id="A0A0P1BG08"/>
<organism evidence="8 9">
    <name type="scientific">Ceraceosorus bombacis</name>
    <dbReference type="NCBI Taxonomy" id="401625"/>
    <lineage>
        <taxon>Eukaryota</taxon>
        <taxon>Fungi</taxon>
        <taxon>Dikarya</taxon>
        <taxon>Basidiomycota</taxon>
        <taxon>Ustilaginomycotina</taxon>
        <taxon>Exobasidiomycetes</taxon>
        <taxon>Ceraceosorales</taxon>
        <taxon>Ceraceosoraceae</taxon>
        <taxon>Ceraceosorus</taxon>
    </lineage>
</organism>
<feature type="compositionally biased region" description="Polar residues" evidence="6">
    <location>
        <begin position="136"/>
        <end position="147"/>
    </location>
</feature>
<evidence type="ECO:0000313" key="9">
    <source>
        <dbReference type="Proteomes" id="UP000054845"/>
    </source>
</evidence>
<dbReference type="GO" id="GO:0004386">
    <property type="term" value="F:helicase activity"/>
    <property type="evidence" value="ECO:0007669"/>
    <property type="project" value="UniProtKB-KW"/>
</dbReference>
<keyword evidence="2" id="KW-0547">Nucleotide-binding</keyword>
<evidence type="ECO:0000256" key="5">
    <source>
        <dbReference type="ARBA" id="ARBA00022840"/>
    </source>
</evidence>
<keyword evidence="1" id="KW-0479">Metal-binding</keyword>
<evidence type="ECO:0000313" key="8">
    <source>
        <dbReference type="EMBL" id="CEH14908.1"/>
    </source>
</evidence>
<dbReference type="GO" id="GO:0016787">
    <property type="term" value="F:hydrolase activity"/>
    <property type="evidence" value="ECO:0007669"/>
    <property type="project" value="UniProtKB-KW"/>
</dbReference>
<evidence type="ECO:0000256" key="2">
    <source>
        <dbReference type="ARBA" id="ARBA00022741"/>
    </source>
</evidence>
<feature type="compositionally biased region" description="Low complexity" evidence="6">
    <location>
        <begin position="277"/>
        <end position="297"/>
    </location>
</feature>
<keyword evidence="9" id="KW-1185">Reference proteome</keyword>
<dbReference type="GO" id="GO:0046872">
    <property type="term" value="F:metal ion binding"/>
    <property type="evidence" value="ECO:0007669"/>
    <property type="project" value="UniProtKB-KW"/>
</dbReference>
<name>A0A0P1BG08_9BASI</name>
<dbReference type="Pfam" id="PF08696">
    <property type="entry name" value="Dna2"/>
    <property type="match status" value="1"/>
</dbReference>
<dbReference type="OrthoDB" id="6513042at2759"/>
<dbReference type="GO" id="GO:0005524">
    <property type="term" value="F:ATP binding"/>
    <property type="evidence" value="ECO:0007669"/>
    <property type="project" value="UniProtKB-KW"/>
</dbReference>
<evidence type="ECO:0000256" key="1">
    <source>
        <dbReference type="ARBA" id="ARBA00022723"/>
    </source>
</evidence>
<keyword evidence="3" id="KW-0378">Hydrolase</keyword>
<sequence>MDAFMAHLLADVDASVFDLPPSQSPPKKSCSLEAAQSSQQRIRSISPARRSPAAHKRPKLGHASAELRVRTQVKDEPGDDAGSSSCLRTSQSAPTSSTKQIAAESDERYDEKAAARSRKDAIRMAREQAEERGGSFSDQTLASSFAHKSSAAEYREKRGREREAARSYVRAKVLNIGQDNFIPASTLSAAASAPPALISASTVDKMRTRRQVVLNVEERAPLDIRDQNFVRADEHGARRKVYLRDEWLSLAERIRVGDYVHLIGHWSEAFDDFEDAPSVTGNSSSSASAQAGPASQVNGHPVSKPDLAIVEVDEDDDDDMSLWANLDCTLPSSTPTKLPLMILSSSGALDASGHPPSDGATSEALVMGAMLHVVLQSCLTGTALPSTCEGSPSPSGFRMLPSLEMPECFPPTWNGVPPTNFSASFVAEQICAQVDACLEDLTDAGLDTQVAREHLVEAVKPFGEFAFKYLASPEGDIPHDAVAIDSRSESPPRVRIRRVLEVEEDIWSPMYGLKGFVDISVEVEVQETWAKQPPPRQQASGRAVSAVFPNAGLQRNAGNIHRAASGPLPRLAVLLSLWGPSSSAQVG</sequence>
<keyword evidence="5" id="KW-0067">ATP-binding</keyword>
<evidence type="ECO:0000259" key="7">
    <source>
        <dbReference type="Pfam" id="PF08696"/>
    </source>
</evidence>
<feature type="compositionally biased region" description="Basic and acidic residues" evidence="6">
    <location>
        <begin position="65"/>
        <end position="76"/>
    </location>
</feature>
<evidence type="ECO:0000256" key="3">
    <source>
        <dbReference type="ARBA" id="ARBA00022801"/>
    </source>
</evidence>
<dbReference type="EMBL" id="CCYA01000250">
    <property type="protein sequence ID" value="CEH14908.1"/>
    <property type="molecule type" value="Genomic_DNA"/>
</dbReference>
<feature type="domain" description="DNA replication factor Dna2 N-terminal" evidence="7">
    <location>
        <begin position="359"/>
        <end position="523"/>
    </location>
</feature>
<accession>A0A0P1BG08</accession>
<feature type="compositionally biased region" description="Basic and acidic residues" evidence="6">
    <location>
        <begin position="105"/>
        <end position="133"/>
    </location>
</feature>